<reference evidence="2 3" key="1">
    <citation type="submission" date="2024-02" db="EMBL/GenBank/DDBJ databases">
        <title>A draft genome for the cacao thread blight pathogen Marasmius crinis-equi.</title>
        <authorList>
            <person name="Cohen S.P."/>
            <person name="Baruah I.K."/>
            <person name="Amoako-Attah I."/>
            <person name="Bukari Y."/>
            <person name="Meinhardt L.W."/>
            <person name="Bailey B.A."/>
        </authorList>
    </citation>
    <scope>NUCLEOTIDE SEQUENCE [LARGE SCALE GENOMIC DNA]</scope>
    <source>
        <strain evidence="2 3">GH-76</strain>
    </source>
</reference>
<gene>
    <name evidence="2" type="ORF">V5O48_012659</name>
</gene>
<evidence type="ECO:0000256" key="1">
    <source>
        <dbReference type="SAM" id="MobiDB-lite"/>
    </source>
</evidence>
<feature type="region of interest" description="Disordered" evidence="1">
    <location>
        <begin position="120"/>
        <end position="167"/>
    </location>
</feature>
<organism evidence="2 3">
    <name type="scientific">Marasmius crinis-equi</name>
    <dbReference type="NCBI Taxonomy" id="585013"/>
    <lineage>
        <taxon>Eukaryota</taxon>
        <taxon>Fungi</taxon>
        <taxon>Dikarya</taxon>
        <taxon>Basidiomycota</taxon>
        <taxon>Agaricomycotina</taxon>
        <taxon>Agaricomycetes</taxon>
        <taxon>Agaricomycetidae</taxon>
        <taxon>Agaricales</taxon>
        <taxon>Marasmiineae</taxon>
        <taxon>Marasmiaceae</taxon>
        <taxon>Marasmius</taxon>
    </lineage>
</organism>
<feature type="region of interest" description="Disordered" evidence="1">
    <location>
        <begin position="14"/>
        <end position="42"/>
    </location>
</feature>
<feature type="compositionally biased region" description="Low complexity" evidence="1">
    <location>
        <begin position="274"/>
        <end position="288"/>
    </location>
</feature>
<feature type="compositionally biased region" description="Polar residues" evidence="1">
    <location>
        <begin position="289"/>
        <end position="301"/>
    </location>
</feature>
<feature type="region of interest" description="Disordered" evidence="1">
    <location>
        <begin position="180"/>
        <end position="222"/>
    </location>
</feature>
<feature type="compositionally biased region" description="Polar residues" evidence="1">
    <location>
        <begin position="125"/>
        <end position="136"/>
    </location>
</feature>
<keyword evidence="3" id="KW-1185">Reference proteome</keyword>
<evidence type="ECO:0000313" key="3">
    <source>
        <dbReference type="Proteomes" id="UP001465976"/>
    </source>
</evidence>
<protein>
    <submittedName>
        <fullName evidence="2">Uncharacterized protein</fullName>
    </submittedName>
</protein>
<dbReference type="Proteomes" id="UP001465976">
    <property type="component" value="Unassembled WGS sequence"/>
</dbReference>
<proteinExistence type="predicted"/>
<name>A0ABR3F2G8_9AGAR</name>
<feature type="region of interest" description="Disordered" evidence="1">
    <location>
        <begin position="255"/>
        <end position="302"/>
    </location>
</feature>
<feature type="compositionally biased region" description="Basic and acidic residues" evidence="1">
    <location>
        <begin position="33"/>
        <end position="42"/>
    </location>
</feature>
<comment type="caution">
    <text evidence="2">The sequence shown here is derived from an EMBL/GenBank/DDBJ whole genome shotgun (WGS) entry which is preliminary data.</text>
</comment>
<sequence>MTDNRHMRTFQMRAISGQSLSPEDPSSDTVSHPGEDLGRPERGTFATTYATTTASQLGQVVFPTPERYLRHYLAHPEEEFGYPQCKPSVTCTRSAGHPQAAAIQVLPGAIPRSYVASDWPHPGTDSGNPMVRTSTGYPPEDDSHHYPRIVTSPDVPLGLSSQLPTAPASITTGQQSLQFLPRDPHTHHIPSSLSSEFGDSPRMYRHMVPTSSTVNSDSSNGGGISISMPVDYGGTGGPNAVVSLEAWGDVSPYNPTDHDIPFLPPTLPCTTRGDPSTNDPQSPSSPDSAATTRRQVGSQAGTKACIARRKVPATCFCDVPGCPSSGFTTIQNLHCEYV</sequence>
<evidence type="ECO:0000313" key="2">
    <source>
        <dbReference type="EMBL" id="KAL0569309.1"/>
    </source>
</evidence>
<accession>A0ABR3F2G8</accession>
<dbReference type="EMBL" id="JBAHYK010001148">
    <property type="protein sequence ID" value="KAL0569309.1"/>
    <property type="molecule type" value="Genomic_DNA"/>
</dbReference>